<evidence type="ECO:0000313" key="3">
    <source>
        <dbReference type="Proteomes" id="UP000236333"/>
    </source>
</evidence>
<gene>
    <name evidence="2" type="ORF">TSOC_002757</name>
</gene>
<reference evidence="2 3" key="1">
    <citation type="journal article" date="2017" name="Mol. Biol. Evol.">
        <title>The 4-celled Tetrabaena socialis nuclear genome reveals the essential components for genetic control of cell number at the origin of multicellularity in the volvocine lineage.</title>
        <authorList>
            <person name="Featherston J."/>
            <person name="Arakaki Y."/>
            <person name="Hanschen E.R."/>
            <person name="Ferris P.J."/>
            <person name="Michod R.E."/>
            <person name="Olson B.J.S.C."/>
            <person name="Nozaki H."/>
            <person name="Durand P.M."/>
        </authorList>
    </citation>
    <scope>NUCLEOTIDE SEQUENCE [LARGE SCALE GENOMIC DNA]</scope>
    <source>
        <strain evidence="2 3">NIES-571</strain>
    </source>
</reference>
<accession>A0A2J8ADC2</accession>
<evidence type="ECO:0000256" key="1">
    <source>
        <dbReference type="SAM" id="MobiDB-lite"/>
    </source>
</evidence>
<evidence type="ECO:0000313" key="2">
    <source>
        <dbReference type="EMBL" id="PNH10515.1"/>
    </source>
</evidence>
<sequence length="394" mass="41257">MAGTPLEKVCMRCWTYINRGYRSGNMQSLNSRSLDITGYLGSQKVFVADPVSHGAPYNKQSVAPNTTSLAGGYHQLLAMEWRALGPSATVGIVDGFANSELLMVDMKNTLLPFPVVAQREPSAVRFNYSAAAADAGAQPPSPSPSPLNAAPAAGRRRRRELLQLPVAAAGYRAQALGASAYSMSQVSTPGVLVAQVYQPTAAALYESTPYLGTLVLNSIAWANASAPEDRASAWGLAGALPGAVPAPAPPPPRRPPPPLKGRPPPPLAATAPSGGLRARYVRAQGFLRLPSDATPGSRAMRVWNVRVRCRGEQALAISLGDVTLRNGVEFPCVSLNETLTEVVLPPGFVPTAVMLRSRDAGVLAELDVALLDPAAAADGGEETAVGGSMWYQAV</sequence>
<feature type="region of interest" description="Disordered" evidence="1">
    <location>
        <begin position="244"/>
        <end position="273"/>
    </location>
</feature>
<dbReference type="EMBL" id="PGGS01000054">
    <property type="protein sequence ID" value="PNH10515.1"/>
    <property type="molecule type" value="Genomic_DNA"/>
</dbReference>
<dbReference type="AlphaFoldDB" id="A0A2J8ADC2"/>
<keyword evidence="3" id="KW-1185">Reference proteome</keyword>
<name>A0A2J8ADC2_9CHLO</name>
<organism evidence="2 3">
    <name type="scientific">Tetrabaena socialis</name>
    <dbReference type="NCBI Taxonomy" id="47790"/>
    <lineage>
        <taxon>Eukaryota</taxon>
        <taxon>Viridiplantae</taxon>
        <taxon>Chlorophyta</taxon>
        <taxon>core chlorophytes</taxon>
        <taxon>Chlorophyceae</taxon>
        <taxon>CS clade</taxon>
        <taxon>Chlamydomonadales</taxon>
        <taxon>Tetrabaenaceae</taxon>
        <taxon>Tetrabaena</taxon>
    </lineage>
</organism>
<feature type="region of interest" description="Disordered" evidence="1">
    <location>
        <begin position="135"/>
        <end position="154"/>
    </location>
</feature>
<comment type="caution">
    <text evidence="2">The sequence shown here is derived from an EMBL/GenBank/DDBJ whole genome shotgun (WGS) entry which is preliminary data.</text>
</comment>
<protein>
    <submittedName>
        <fullName evidence="2">Uncharacterized protein</fullName>
    </submittedName>
</protein>
<dbReference type="Proteomes" id="UP000236333">
    <property type="component" value="Unassembled WGS sequence"/>
</dbReference>
<proteinExistence type="predicted"/>
<dbReference type="OrthoDB" id="543720at2759"/>
<feature type="compositionally biased region" description="Pro residues" evidence="1">
    <location>
        <begin position="244"/>
        <end position="267"/>
    </location>
</feature>